<dbReference type="InterPro" id="IPR011990">
    <property type="entry name" value="TPR-like_helical_dom_sf"/>
</dbReference>
<evidence type="ECO:0000313" key="5">
    <source>
        <dbReference type="Proteomes" id="UP001321825"/>
    </source>
</evidence>
<dbReference type="SUPFAM" id="SSF57997">
    <property type="entry name" value="Tropomyosin"/>
    <property type="match status" value="2"/>
</dbReference>
<dbReference type="Gene3D" id="1.20.5.490">
    <property type="entry name" value="Single helix bin"/>
    <property type="match status" value="1"/>
</dbReference>
<organism evidence="4 5">
    <name type="scientific">Methylomarinovum caldicuralii</name>
    <dbReference type="NCBI Taxonomy" id="438856"/>
    <lineage>
        <taxon>Bacteria</taxon>
        <taxon>Pseudomonadati</taxon>
        <taxon>Pseudomonadota</taxon>
        <taxon>Gammaproteobacteria</taxon>
        <taxon>Methylococcales</taxon>
        <taxon>Methylothermaceae</taxon>
        <taxon>Methylomarinovum</taxon>
    </lineage>
</organism>
<dbReference type="InterPro" id="IPR011600">
    <property type="entry name" value="Pept_C14_caspase"/>
</dbReference>
<dbReference type="GO" id="GO:0006508">
    <property type="term" value="P:proteolysis"/>
    <property type="evidence" value="ECO:0007669"/>
    <property type="project" value="InterPro"/>
</dbReference>
<accession>A0AAU9C162</accession>
<dbReference type="InterPro" id="IPR006597">
    <property type="entry name" value="Sel1-like"/>
</dbReference>
<dbReference type="Proteomes" id="UP001321825">
    <property type="component" value="Chromosome"/>
</dbReference>
<keyword evidence="1" id="KW-0175">Coiled coil</keyword>
<dbReference type="SUPFAM" id="SSF52129">
    <property type="entry name" value="Caspase-like"/>
    <property type="match status" value="1"/>
</dbReference>
<feature type="signal peptide" evidence="2">
    <location>
        <begin position="1"/>
        <end position="22"/>
    </location>
</feature>
<dbReference type="SUPFAM" id="SSF81901">
    <property type="entry name" value="HCP-like"/>
    <property type="match status" value="1"/>
</dbReference>
<dbReference type="InterPro" id="IPR029030">
    <property type="entry name" value="Caspase-like_dom_sf"/>
</dbReference>
<evidence type="ECO:0000256" key="2">
    <source>
        <dbReference type="SAM" id="SignalP"/>
    </source>
</evidence>
<dbReference type="Gene3D" id="3.40.50.1460">
    <property type="match status" value="1"/>
</dbReference>
<dbReference type="RefSeq" id="WP_317705763.1">
    <property type="nucleotide sequence ID" value="NZ_AP024714.1"/>
</dbReference>
<dbReference type="EMBL" id="AP024714">
    <property type="protein sequence ID" value="BCX80814.1"/>
    <property type="molecule type" value="Genomic_DNA"/>
</dbReference>
<feature type="chain" id="PRO_5043897037" description="Caspase family p20 domain-containing protein" evidence="2">
    <location>
        <begin position="23"/>
        <end position="907"/>
    </location>
</feature>
<sequence length="907" mass="102004">MKASRWLAQLWMFGAAFLTAMLAGCASTPMDEVAVGPGQVDKLYVVDCLLPAQVRQLGQHMTYLAARKAVRTTAIDCEIRGGEYVSHDRSNYATALKIWLPQAKAGDAKAQTYVGEIYEKGLGLAPDYQAAAHWYRKAAEQGYAPAMINLGFLYEKGLGVPRDPVAALNWYRRASGLDKTDIAFAASVEVYERKMAALRQDADKYRREAAGLREKLAALQSEHRQTLKTLRRYQAQVRASRREIQRLRRQLQRLPTGSSSELKQKLEEQIRRLQEKEQMVGLLEKELQRQNQQLHTLQTSTSQTLQAKESRIQQLERELAQRNRTVEDLRHQLDQSRQRLQRLQQQVAQGNQQLADQIARLEALKRRVAEKKASGQTDTADWRRLQAQLAAKQAEVARSRQALSDVQAEMVRLQRLNQSLASKLADRQRQLARLEQRLSGAQQKVQSQAEQLQTLNRTLAEKEQAIQDLQQQLQAANRRLLSQRQDIEALKRQLARKKKDGHTGEAELALLSGQLQAKQAELARQQAQIQQLQAQLVDLKRQAGDQPVPLVARAETKAAGGPKIEIIDPPLRPQRGNLMVVTRGLVEARTVVGRVQAEKGLLAFLVNDQEFPVDPSGTFKVKVPLKGEKTPVRLVAIDRASRRSELEFIILRDIQTAAPVPLEAGSEVEDELSKRVVDSLPREIFGRYYALIIGNNAYRHLPVLDTPINDAKALARVLRTRYGFQTKVLLDATRYDILKALNEYRKILTEKDSLLIYYAGHGTLEKVTQRGFWLPVDAEMENTANWISNQDITDLLRIMNAAHVMLIADSCYSGSLTRSSVARLEAGMSPEKKAEWIKLMLKAKSRMALTSGGLSPVLDSGGGNHSVFAKALIQALERNDGVLESFRLYAQVSALVAGQSHEYTPRR</sequence>
<dbReference type="SMART" id="SM00671">
    <property type="entry name" value="SEL1"/>
    <property type="match status" value="2"/>
</dbReference>
<dbReference type="PROSITE" id="PS50208">
    <property type="entry name" value="CASPASE_P20"/>
    <property type="match status" value="1"/>
</dbReference>
<keyword evidence="2" id="KW-0732">Signal</keyword>
<dbReference type="Gene3D" id="1.10.287.1490">
    <property type="match status" value="1"/>
</dbReference>
<dbReference type="PROSITE" id="PS51257">
    <property type="entry name" value="PROKAR_LIPOPROTEIN"/>
    <property type="match status" value="1"/>
</dbReference>
<proteinExistence type="predicted"/>
<feature type="coiled-coil region" evidence="1">
    <location>
        <begin position="188"/>
        <end position="542"/>
    </location>
</feature>
<dbReference type="PANTHER" id="PTHR22576:SF37">
    <property type="entry name" value="MUCOSA-ASSOCIATED LYMPHOID TISSUE LYMPHOMA TRANSLOCATION PROTEIN 1"/>
    <property type="match status" value="1"/>
</dbReference>
<name>A0AAU9C162_9GAMM</name>
<dbReference type="Gene3D" id="1.25.40.10">
    <property type="entry name" value="Tetratricopeptide repeat domain"/>
    <property type="match status" value="1"/>
</dbReference>
<dbReference type="PANTHER" id="PTHR22576">
    <property type="entry name" value="MUCOSA ASSOCIATED LYMPHOID TISSUE LYMPHOMA TRANSLOCATION PROTEIN 1/PARACASPASE"/>
    <property type="match status" value="1"/>
</dbReference>
<dbReference type="KEGG" id="mcau:MIT9_P0390"/>
<protein>
    <recommendedName>
        <fullName evidence="3">Caspase family p20 domain-containing protein</fullName>
    </recommendedName>
</protein>
<reference evidence="5" key="1">
    <citation type="journal article" date="2024" name="Int. J. Syst. Evol. Microbiol.">
        <title>Methylomarinovum tepidoasis sp. nov., a moderately thermophilic methanotroph of the family Methylothermaceae isolated from a deep-sea hydrothermal field.</title>
        <authorList>
            <person name="Hirayama H."/>
            <person name="Takaki Y."/>
            <person name="Abe M."/>
            <person name="Miyazaki M."/>
            <person name="Uematsu K."/>
            <person name="Matsui Y."/>
            <person name="Takai K."/>
        </authorList>
    </citation>
    <scope>NUCLEOTIDE SEQUENCE [LARGE SCALE GENOMIC DNA]</scope>
    <source>
        <strain evidence="5">IT-9</strain>
    </source>
</reference>
<dbReference type="AlphaFoldDB" id="A0AAU9C162"/>
<evidence type="ECO:0000313" key="4">
    <source>
        <dbReference type="EMBL" id="BCX80814.1"/>
    </source>
</evidence>
<dbReference type="Pfam" id="PF00656">
    <property type="entry name" value="Peptidase_C14"/>
    <property type="match status" value="1"/>
</dbReference>
<evidence type="ECO:0000259" key="3">
    <source>
        <dbReference type="PROSITE" id="PS50208"/>
    </source>
</evidence>
<keyword evidence="5" id="KW-1185">Reference proteome</keyword>
<evidence type="ECO:0000256" key="1">
    <source>
        <dbReference type="SAM" id="Coils"/>
    </source>
</evidence>
<gene>
    <name evidence="4" type="ORF">MIT9_P0390</name>
</gene>
<dbReference type="GO" id="GO:0004197">
    <property type="term" value="F:cysteine-type endopeptidase activity"/>
    <property type="evidence" value="ECO:0007669"/>
    <property type="project" value="InterPro"/>
</dbReference>
<dbReference type="Pfam" id="PF08238">
    <property type="entry name" value="Sel1"/>
    <property type="match status" value="2"/>
</dbReference>
<dbReference type="InterPro" id="IPR001309">
    <property type="entry name" value="Pept_C14_p20"/>
</dbReference>
<feature type="domain" description="Caspase family p20" evidence="3">
    <location>
        <begin position="686"/>
        <end position="762"/>
    </location>
</feature>
<dbReference type="InterPro" id="IPR052039">
    <property type="entry name" value="Caspase-related_regulators"/>
</dbReference>